<feature type="region of interest" description="Disordered" evidence="1">
    <location>
        <begin position="1"/>
        <end position="55"/>
    </location>
</feature>
<evidence type="ECO:0000256" key="1">
    <source>
        <dbReference type="SAM" id="MobiDB-lite"/>
    </source>
</evidence>
<dbReference type="Pfam" id="PF01593">
    <property type="entry name" value="Amino_oxidase"/>
    <property type="match status" value="1"/>
</dbReference>
<evidence type="ECO:0000313" key="3">
    <source>
        <dbReference type="EMBL" id="OPC77354.1"/>
    </source>
</evidence>
<protein>
    <recommendedName>
        <fullName evidence="2">Amine oxidase domain-containing protein</fullName>
    </recommendedName>
</protein>
<feature type="compositionally biased region" description="Low complexity" evidence="1">
    <location>
        <begin position="26"/>
        <end position="41"/>
    </location>
</feature>
<dbReference type="Proteomes" id="UP000190037">
    <property type="component" value="Unassembled WGS sequence"/>
</dbReference>
<dbReference type="InterPro" id="IPR002937">
    <property type="entry name" value="Amino_oxidase"/>
</dbReference>
<dbReference type="PANTHER" id="PTHR42923:SF46">
    <property type="entry name" value="AMINE OXIDASE"/>
    <property type="match status" value="1"/>
</dbReference>
<reference evidence="3 4" key="1">
    <citation type="submission" date="2017-03" db="EMBL/GenBank/DDBJ databases">
        <title>Draft genome sequence of Streptomyces scabrisporus NF3, endophyte isolated from Amphipterygium adstringens.</title>
        <authorList>
            <person name="Vazquez M."/>
            <person name="Ceapa C.D."/>
            <person name="Rodriguez Luna D."/>
            <person name="Sanchez Esquivel S."/>
        </authorList>
    </citation>
    <scope>NUCLEOTIDE SEQUENCE [LARGE SCALE GENOMIC DNA]</scope>
    <source>
        <strain evidence="3 4">NF3</strain>
    </source>
</reference>
<dbReference type="AlphaFoldDB" id="A0A1T3NKP3"/>
<dbReference type="GO" id="GO:0016491">
    <property type="term" value="F:oxidoreductase activity"/>
    <property type="evidence" value="ECO:0007669"/>
    <property type="project" value="InterPro"/>
</dbReference>
<evidence type="ECO:0000313" key="4">
    <source>
        <dbReference type="Proteomes" id="UP000190037"/>
    </source>
</evidence>
<dbReference type="InterPro" id="IPR036188">
    <property type="entry name" value="FAD/NAD-bd_sf"/>
</dbReference>
<gene>
    <name evidence="3" type="ORF">B4N89_43335</name>
</gene>
<keyword evidence="4" id="KW-1185">Reference proteome</keyword>
<accession>A0A1T3NKP3</accession>
<dbReference type="PANTHER" id="PTHR42923">
    <property type="entry name" value="PROTOPORPHYRINOGEN OXIDASE"/>
    <property type="match status" value="1"/>
</dbReference>
<feature type="domain" description="Amine oxidase" evidence="2">
    <location>
        <begin position="72"/>
        <end position="492"/>
    </location>
</feature>
<sequence>MDLRRRSAAPGNTGRIPAPGPPRGARPPALRGRPARPATRGHAGDRARRTRGAGVVSREDTRFDVVVVGAGFTGLAAAHELGLAGLKTLIVEADDRIGGLAGTFDVGDGHLERFYHHWFESDHDMFRLCAELGRGHLVERRPARTGFYHANTIHRLSSPLDVLRFAPLPPVDRVRLGLMVMRAARVRHWRQLEALTAEEWLVRIGGRRVFDLVWKPLLEGKFGAYAPQVGATWMWTKLHLRGGSRSRSGREMLHYLRGGCGALLDAWRPRLCELGIRLRLHSPVSAVLVDSGGVTGVRVGDEVVSARRVLVTTAPSVLADMLTGQDDEHLAVPALRRQLGSIPYLANICLVLENTHALSDTYWLNVTDPTFPYVGVIEHTNFDDPGHYGGRHIVYLSKYLPEDSALYRMSDEEVFRYSLPHLRRMFPRFRDEWVRGYHVWRAEHAQPVITRNYSRIVPGVECAVPGLYMAGMAQVFPEDRGTNYAVRHGRNAGRLVADRARAHERTGLASLRTGDGT</sequence>
<dbReference type="STRING" id="159449.B4N89_43335"/>
<dbReference type="OrthoDB" id="9803192at2"/>
<name>A0A1T3NKP3_9ACTN</name>
<organism evidence="3 4">
    <name type="scientific">Embleya scabrispora</name>
    <dbReference type="NCBI Taxonomy" id="159449"/>
    <lineage>
        <taxon>Bacteria</taxon>
        <taxon>Bacillati</taxon>
        <taxon>Actinomycetota</taxon>
        <taxon>Actinomycetes</taxon>
        <taxon>Kitasatosporales</taxon>
        <taxon>Streptomycetaceae</taxon>
        <taxon>Embleya</taxon>
    </lineage>
</organism>
<dbReference type="NCBIfam" id="NF005560">
    <property type="entry name" value="PRK07233.1"/>
    <property type="match status" value="1"/>
</dbReference>
<dbReference type="EMBL" id="MWQN01000004">
    <property type="protein sequence ID" value="OPC77354.1"/>
    <property type="molecule type" value="Genomic_DNA"/>
</dbReference>
<dbReference type="SUPFAM" id="SSF51905">
    <property type="entry name" value="FAD/NAD(P)-binding domain"/>
    <property type="match status" value="1"/>
</dbReference>
<comment type="caution">
    <text evidence="3">The sequence shown here is derived from an EMBL/GenBank/DDBJ whole genome shotgun (WGS) entry which is preliminary data.</text>
</comment>
<dbReference type="Gene3D" id="3.50.50.60">
    <property type="entry name" value="FAD/NAD(P)-binding domain"/>
    <property type="match status" value="1"/>
</dbReference>
<dbReference type="InterPro" id="IPR050464">
    <property type="entry name" value="Zeta_carotene_desat/Oxidored"/>
</dbReference>
<proteinExistence type="predicted"/>
<evidence type="ECO:0000259" key="2">
    <source>
        <dbReference type="Pfam" id="PF01593"/>
    </source>
</evidence>